<feature type="compositionally biased region" description="Basic and acidic residues" evidence="1">
    <location>
        <begin position="150"/>
        <end position="163"/>
    </location>
</feature>
<dbReference type="InParanoid" id="A0A7F8K4F2"/>
<feature type="compositionally biased region" description="Pro residues" evidence="1">
    <location>
        <begin position="122"/>
        <end position="132"/>
    </location>
</feature>
<name>A0A7F8K4F2_DELLE</name>
<dbReference type="AlphaFoldDB" id="A0A7F8K4F2"/>
<sequence>MHLRNKFKYTGQERTKRTSNASKETSSRTALPGSLPHSPDKGQPGNQGSRLNAQPAARQPPPLPAPPAAAPPATLHPSPRFTGPKHRKEASEPSTAILRQPAVAAGSKAAYMVAAASLVRPPQDPPSVPPPLQSVTLPGAGSALPAPPARRSDQTLRQKESNPDRVVLNTLTEIRPPQPS</sequence>
<organism evidence="2 3">
    <name type="scientific">Delphinapterus leucas</name>
    <name type="common">Beluga whale</name>
    <dbReference type="NCBI Taxonomy" id="9749"/>
    <lineage>
        <taxon>Eukaryota</taxon>
        <taxon>Metazoa</taxon>
        <taxon>Chordata</taxon>
        <taxon>Craniata</taxon>
        <taxon>Vertebrata</taxon>
        <taxon>Euteleostomi</taxon>
        <taxon>Mammalia</taxon>
        <taxon>Eutheria</taxon>
        <taxon>Laurasiatheria</taxon>
        <taxon>Artiodactyla</taxon>
        <taxon>Whippomorpha</taxon>
        <taxon>Cetacea</taxon>
        <taxon>Odontoceti</taxon>
        <taxon>Monodontidae</taxon>
        <taxon>Delphinapterus</taxon>
    </lineage>
</organism>
<keyword evidence="2" id="KW-1185">Reference proteome</keyword>
<protein>
    <submittedName>
        <fullName evidence="3">Classical arabinogalactan protein 9-like</fullName>
    </submittedName>
</protein>
<dbReference type="KEGG" id="dle:115802122"/>
<proteinExistence type="predicted"/>
<gene>
    <name evidence="3" type="primary">LOC115802122</name>
</gene>
<feature type="compositionally biased region" description="Polar residues" evidence="1">
    <location>
        <begin position="18"/>
        <end position="29"/>
    </location>
</feature>
<feature type="region of interest" description="Disordered" evidence="1">
    <location>
        <begin position="120"/>
        <end position="180"/>
    </location>
</feature>
<evidence type="ECO:0000313" key="2">
    <source>
        <dbReference type="Proteomes" id="UP000248483"/>
    </source>
</evidence>
<reference evidence="3" key="1">
    <citation type="submission" date="2025-08" db="UniProtKB">
        <authorList>
            <consortium name="RefSeq"/>
        </authorList>
    </citation>
    <scope>IDENTIFICATION</scope>
    <source>
        <tissue evidence="3">Blood</tissue>
    </source>
</reference>
<feature type="compositionally biased region" description="Low complexity" evidence="1">
    <location>
        <begin position="133"/>
        <end position="144"/>
    </location>
</feature>
<dbReference type="Proteomes" id="UP000248483">
    <property type="component" value="Unplaced"/>
</dbReference>
<evidence type="ECO:0000313" key="3">
    <source>
        <dbReference type="RefSeq" id="XP_030616299.1"/>
    </source>
</evidence>
<evidence type="ECO:0000256" key="1">
    <source>
        <dbReference type="SAM" id="MobiDB-lite"/>
    </source>
</evidence>
<feature type="compositionally biased region" description="Pro residues" evidence="1">
    <location>
        <begin position="58"/>
        <end position="70"/>
    </location>
</feature>
<accession>A0A7F8K4F2</accession>
<dbReference type="RefSeq" id="XP_030616299.1">
    <property type="nucleotide sequence ID" value="XM_030760439.1"/>
</dbReference>
<feature type="region of interest" description="Disordered" evidence="1">
    <location>
        <begin position="1"/>
        <end position="97"/>
    </location>
</feature>
<dbReference type="GeneID" id="115802122"/>